<feature type="region of interest" description="Disordered" evidence="1">
    <location>
        <begin position="15"/>
        <end position="34"/>
    </location>
</feature>
<evidence type="ECO:0000313" key="4">
    <source>
        <dbReference type="Proteomes" id="UP000005238"/>
    </source>
</evidence>
<dbReference type="HOGENOM" id="CLU_329434_0_0_1"/>
<accession>H3GKV7</accession>
<proteinExistence type="predicted"/>
<dbReference type="InterPro" id="IPR003123">
    <property type="entry name" value="VPS9"/>
</dbReference>
<dbReference type="PROSITE" id="PS51205">
    <property type="entry name" value="VPS9"/>
    <property type="match status" value="1"/>
</dbReference>
<dbReference type="EMBL" id="DS566018">
    <property type="status" value="NOT_ANNOTATED_CDS"/>
    <property type="molecule type" value="Genomic_DNA"/>
</dbReference>
<evidence type="ECO:0000313" key="3">
    <source>
        <dbReference type="EnsemblProtists" id="Phyra76948"/>
    </source>
</evidence>
<dbReference type="SUPFAM" id="SSF109993">
    <property type="entry name" value="VPS9 domain"/>
    <property type="match status" value="1"/>
</dbReference>
<feature type="compositionally biased region" description="Basic residues" evidence="1">
    <location>
        <begin position="17"/>
        <end position="31"/>
    </location>
</feature>
<dbReference type="Proteomes" id="UP000005238">
    <property type="component" value="Unassembled WGS sequence"/>
</dbReference>
<name>H3GKV7_PHYRM</name>
<sequence length="852" mass="93635">MRSLDDVQVQVLSEQARRRKSASPGARRRLRSKETEELGAPAVWIAPDWASHPVIESFYGHARRARASSFYEVMCSPMNATATTTLGESCCGYKATDDDEDEGRRLTAATSRTRRPFGSFAYSCTTDTSDEAGGVCLGAESPLYDRHAAMGVSGISSSNDMCGPGSGFANWDRMRRAMSLRGGLVPVPAELHFNNDRAMVENPQAADLTLNLSPAASSSDLDSLEQPHSPPTSSRLRAKLQDSLRDMDTRIAEEHKRLHQAQGNVKKIGTRHPAAPTNVMWSLLCGARTDEASQADGLSFLTDKLGVAVSHRALNQLQRHRRHVRGILQIVTAHNPDLELTERQLDSFEAADAMLANDIKYSVLHQQHELLVTSAAQRRRAIAQAKLHNGNDCFEKTHMKSVMLAKLLEAVSWYRLVQRNAREESASSSVGVVSAPSSAVSSDPSSGCSGLQELQVEKILDVLAGEEFYSDFSELMCQSDWWEIAQAHFENLIFSSKNSRICQWVLQLSKDIAAVSYEELEENESGGLRSRTGSLSEKSMRHRDAVQQASWTRDPPPEQILDFLERLTGRVRREFDVPADVSKSLHVFIQRTVFPRIAVLCFNQRATRDCQRKDKLWRKKCAELGGLPMENLGVSLDLVSKIRSSLPSHRVHGSNGGGGNSPVQRRVFLVRAIEAFNGMTSVVPCDLLDELMHGVVILHHEAALVLGTTQFSVETFFPLLAYVLVHCRLPTIHAQLHLLENFAITADNANGEESYYVYCVHAAVEYVCNTAGLGASPNLAGTMSTTSSAVSTPGGSVMPMSNPSPPKTHSAFSLEVELANELEVKVVSRNSDSEQPEETGSQLHLDTSNESS</sequence>
<organism evidence="3 4">
    <name type="scientific">Phytophthora ramorum</name>
    <name type="common">Sudden oak death agent</name>
    <dbReference type="NCBI Taxonomy" id="164328"/>
    <lineage>
        <taxon>Eukaryota</taxon>
        <taxon>Sar</taxon>
        <taxon>Stramenopiles</taxon>
        <taxon>Oomycota</taxon>
        <taxon>Peronosporomycetes</taxon>
        <taxon>Peronosporales</taxon>
        <taxon>Peronosporaceae</taxon>
        <taxon>Phytophthora</taxon>
    </lineage>
</organism>
<dbReference type="OMA" id="IHAQLHL"/>
<dbReference type="Pfam" id="PF02204">
    <property type="entry name" value="VPS9"/>
    <property type="match status" value="1"/>
</dbReference>
<feature type="region of interest" description="Disordered" evidence="1">
    <location>
        <begin position="827"/>
        <end position="852"/>
    </location>
</feature>
<feature type="compositionally biased region" description="Polar residues" evidence="1">
    <location>
        <begin position="838"/>
        <end position="852"/>
    </location>
</feature>
<dbReference type="InParanoid" id="H3GKV7"/>
<dbReference type="EnsemblProtists" id="Phyra76948">
    <property type="protein sequence ID" value="Phyra76948"/>
    <property type="gene ID" value="Phyra76948"/>
</dbReference>
<dbReference type="Gene3D" id="1.20.1050.80">
    <property type="entry name" value="VPS9 domain"/>
    <property type="match status" value="1"/>
</dbReference>
<keyword evidence="4" id="KW-1185">Reference proteome</keyword>
<dbReference type="InterPro" id="IPR037191">
    <property type="entry name" value="VPS9_dom_sf"/>
</dbReference>
<feature type="compositionally biased region" description="Polar residues" evidence="1">
    <location>
        <begin position="783"/>
        <end position="794"/>
    </location>
</feature>
<evidence type="ECO:0000256" key="1">
    <source>
        <dbReference type="SAM" id="MobiDB-lite"/>
    </source>
</evidence>
<evidence type="ECO:0000259" key="2">
    <source>
        <dbReference type="PROSITE" id="PS51205"/>
    </source>
</evidence>
<dbReference type="eggNOG" id="ENOG502QTH6">
    <property type="taxonomic scope" value="Eukaryota"/>
</dbReference>
<feature type="domain" description="VPS9" evidence="2">
    <location>
        <begin position="611"/>
        <end position="776"/>
    </location>
</feature>
<feature type="region of interest" description="Disordered" evidence="1">
    <location>
        <begin position="783"/>
        <end position="810"/>
    </location>
</feature>
<feature type="region of interest" description="Disordered" evidence="1">
    <location>
        <begin position="216"/>
        <end position="238"/>
    </location>
</feature>
<reference evidence="3" key="2">
    <citation type="submission" date="2015-06" db="UniProtKB">
        <authorList>
            <consortium name="EnsemblProtists"/>
        </authorList>
    </citation>
    <scope>IDENTIFICATION</scope>
    <source>
        <strain evidence="3">Pr102</strain>
    </source>
</reference>
<reference evidence="4" key="1">
    <citation type="journal article" date="2006" name="Science">
        <title>Phytophthora genome sequences uncover evolutionary origins and mechanisms of pathogenesis.</title>
        <authorList>
            <person name="Tyler B.M."/>
            <person name="Tripathy S."/>
            <person name="Zhang X."/>
            <person name="Dehal P."/>
            <person name="Jiang R.H."/>
            <person name="Aerts A."/>
            <person name="Arredondo F.D."/>
            <person name="Baxter L."/>
            <person name="Bensasson D."/>
            <person name="Beynon J.L."/>
            <person name="Chapman J."/>
            <person name="Damasceno C.M."/>
            <person name="Dorrance A.E."/>
            <person name="Dou D."/>
            <person name="Dickerman A.W."/>
            <person name="Dubchak I.L."/>
            <person name="Garbelotto M."/>
            <person name="Gijzen M."/>
            <person name="Gordon S.G."/>
            <person name="Govers F."/>
            <person name="Grunwald N.J."/>
            <person name="Huang W."/>
            <person name="Ivors K.L."/>
            <person name="Jones R.W."/>
            <person name="Kamoun S."/>
            <person name="Krampis K."/>
            <person name="Lamour K.H."/>
            <person name="Lee M.K."/>
            <person name="McDonald W.H."/>
            <person name="Medina M."/>
            <person name="Meijer H.J."/>
            <person name="Nordberg E.K."/>
            <person name="Maclean D.J."/>
            <person name="Ospina-Giraldo M.D."/>
            <person name="Morris P.F."/>
            <person name="Phuntumart V."/>
            <person name="Putnam N.H."/>
            <person name="Rash S."/>
            <person name="Rose J.K."/>
            <person name="Sakihama Y."/>
            <person name="Salamov A.A."/>
            <person name="Savidor A."/>
            <person name="Scheuring C.F."/>
            <person name="Smith B.M."/>
            <person name="Sobral B.W."/>
            <person name="Terry A."/>
            <person name="Torto-Alalibo T.A."/>
            <person name="Win J."/>
            <person name="Xu Z."/>
            <person name="Zhang H."/>
            <person name="Grigoriev I.V."/>
            <person name="Rokhsar D.S."/>
            <person name="Boore J.L."/>
        </authorList>
    </citation>
    <scope>NUCLEOTIDE SEQUENCE [LARGE SCALE GENOMIC DNA]</scope>
    <source>
        <strain evidence="4">Pr102</strain>
    </source>
</reference>
<dbReference type="VEuPathDB" id="FungiDB:KRP22_8172"/>
<dbReference type="VEuPathDB" id="FungiDB:KRP23_1978"/>
<protein>
    <recommendedName>
        <fullName evidence="2">VPS9 domain-containing protein</fullName>
    </recommendedName>
</protein>
<dbReference type="AlphaFoldDB" id="H3GKV7"/>